<accession>A0A2I1XPX8</accession>
<dbReference type="OrthoDB" id="2307098at2"/>
<name>A0A2I1XPX8_LACJE</name>
<organism evidence="2 4">
    <name type="scientific">Lactobacillus jensenii</name>
    <dbReference type="NCBI Taxonomy" id="109790"/>
    <lineage>
        <taxon>Bacteria</taxon>
        <taxon>Bacillati</taxon>
        <taxon>Bacillota</taxon>
        <taxon>Bacilli</taxon>
        <taxon>Lactobacillales</taxon>
        <taxon>Lactobacillaceae</taxon>
        <taxon>Lactobacillus</taxon>
    </lineage>
</organism>
<dbReference type="Pfam" id="PF11240">
    <property type="entry name" value="DUF3042"/>
    <property type="match status" value="1"/>
</dbReference>
<dbReference type="Proteomes" id="UP001385848">
    <property type="component" value="Unassembled WGS sequence"/>
</dbReference>
<evidence type="ECO:0000313" key="3">
    <source>
        <dbReference type="EMBL" id="MEL0565555.1"/>
    </source>
</evidence>
<dbReference type="EMBL" id="VYWW01000009">
    <property type="protein sequence ID" value="KAA9323373.1"/>
    <property type="molecule type" value="Genomic_DNA"/>
</dbReference>
<proteinExistence type="predicted"/>
<evidence type="ECO:0000313" key="2">
    <source>
        <dbReference type="EMBL" id="KAA9323373.1"/>
    </source>
</evidence>
<dbReference type="Proteomes" id="UP000327236">
    <property type="component" value="Unassembled WGS sequence"/>
</dbReference>
<keyword evidence="1" id="KW-1133">Transmembrane helix</keyword>
<reference evidence="3 5" key="2">
    <citation type="submission" date="2024-04" db="EMBL/GenBank/DDBJ databases">
        <title>Three lactobacilli isolated from voided urine samples from females with type 2 diabetes.</title>
        <authorList>
            <person name="Kula A."/>
            <person name="Stegman N."/>
            <person name="Putonti C."/>
        </authorList>
    </citation>
    <scope>NUCLEOTIDE SEQUENCE [LARGE SCALE GENOMIC DNA]</scope>
    <source>
        <strain evidence="3 5">1855</strain>
    </source>
</reference>
<dbReference type="KEGG" id="lje:BUE77_06265"/>
<dbReference type="GeneID" id="97459219"/>
<keyword evidence="1" id="KW-0812">Transmembrane</keyword>
<reference evidence="2 4" key="1">
    <citation type="submission" date="2019-09" db="EMBL/GenBank/DDBJ databases">
        <title>Draft genome sequence assemblies of isolates from the urinary tract.</title>
        <authorList>
            <person name="Mores C.R."/>
            <person name="Putonti C."/>
            <person name="Wolfe A.J."/>
        </authorList>
    </citation>
    <scope>NUCLEOTIDE SEQUENCE [LARGE SCALE GENOMIC DNA]</scope>
    <source>
        <strain evidence="2 4">UMB246</strain>
    </source>
</reference>
<feature type="transmembrane region" description="Helical" evidence="1">
    <location>
        <begin position="6"/>
        <end position="27"/>
    </location>
</feature>
<sequence>MAKKFGAGFVTGMITTLGTIAAGVFTYKKKVLDPAEQEAKRIEQNRIRANRKSHSAHLG</sequence>
<evidence type="ECO:0000313" key="4">
    <source>
        <dbReference type="Proteomes" id="UP000327236"/>
    </source>
</evidence>
<gene>
    <name evidence="3" type="ORF">AAC431_06425</name>
    <name evidence="2" type="ORF">F6H94_03190</name>
</gene>
<keyword evidence="5" id="KW-1185">Reference proteome</keyword>
<dbReference type="STRING" id="109790.BUE77_06265"/>
<comment type="caution">
    <text evidence="2">The sequence shown here is derived from an EMBL/GenBank/DDBJ whole genome shotgun (WGS) entry which is preliminary data.</text>
</comment>
<dbReference type="RefSeq" id="WP_006584464.1">
    <property type="nucleotide sequence ID" value="NZ_CATOUV010000001.1"/>
</dbReference>
<protein>
    <submittedName>
        <fullName evidence="2">DUF3042 family protein</fullName>
    </submittedName>
</protein>
<evidence type="ECO:0000313" key="5">
    <source>
        <dbReference type="Proteomes" id="UP001385848"/>
    </source>
</evidence>
<keyword evidence="1" id="KW-0472">Membrane</keyword>
<evidence type="ECO:0000256" key="1">
    <source>
        <dbReference type="SAM" id="Phobius"/>
    </source>
</evidence>
<dbReference type="EMBL" id="JBBVUL010000012">
    <property type="protein sequence ID" value="MEL0565555.1"/>
    <property type="molecule type" value="Genomic_DNA"/>
</dbReference>
<dbReference type="InterPro" id="IPR021402">
    <property type="entry name" value="DUF3042"/>
</dbReference>
<dbReference type="AlphaFoldDB" id="A0A2I1XPX8"/>